<dbReference type="EMBL" id="QPMT01000052">
    <property type="protein sequence ID" value="KAF4848890.1"/>
    <property type="molecule type" value="Genomic_DNA"/>
</dbReference>
<gene>
    <name evidence="2" type="ORF">CGCSCA2_v012148</name>
</gene>
<protein>
    <submittedName>
        <fullName evidence="2">Uncharacterized protein</fullName>
    </submittedName>
</protein>
<dbReference type="Proteomes" id="UP000711996">
    <property type="component" value="Unassembled WGS sequence"/>
</dbReference>
<feature type="compositionally biased region" description="Basic residues" evidence="1">
    <location>
        <begin position="62"/>
        <end position="76"/>
    </location>
</feature>
<comment type="caution">
    <text evidence="2">The sequence shown here is derived from an EMBL/GenBank/DDBJ whole genome shotgun (WGS) entry which is preliminary data.</text>
</comment>
<name>A0A9P5EK78_COLSI</name>
<evidence type="ECO:0000313" key="2">
    <source>
        <dbReference type="EMBL" id="KAF4848890.1"/>
    </source>
</evidence>
<dbReference type="AlphaFoldDB" id="A0A9P5EK78"/>
<dbReference type="OrthoDB" id="4845328at2759"/>
<organism evidence="2 3">
    <name type="scientific">Colletotrichum siamense</name>
    <name type="common">Anthracnose fungus</name>
    <dbReference type="NCBI Taxonomy" id="690259"/>
    <lineage>
        <taxon>Eukaryota</taxon>
        <taxon>Fungi</taxon>
        <taxon>Dikarya</taxon>
        <taxon>Ascomycota</taxon>
        <taxon>Pezizomycotina</taxon>
        <taxon>Sordariomycetes</taxon>
        <taxon>Hypocreomycetidae</taxon>
        <taxon>Glomerellales</taxon>
        <taxon>Glomerellaceae</taxon>
        <taxon>Colletotrichum</taxon>
        <taxon>Colletotrichum gloeosporioides species complex</taxon>
    </lineage>
</organism>
<evidence type="ECO:0000256" key="1">
    <source>
        <dbReference type="SAM" id="MobiDB-lite"/>
    </source>
</evidence>
<reference evidence="2" key="1">
    <citation type="submission" date="2019-06" db="EMBL/GenBank/DDBJ databases">
        <authorList>
            <person name="Gan P."/>
            <person name="Shirasu K."/>
        </authorList>
    </citation>
    <scope>NUCLEOTIDE SEQUENCE [LARGE SCALE GENOMIC DNA]</scope>
    <source>
        <strain evidence="2">CAD2</strain>
    </source>
</reference>
<proteinExistence type="predicted"/>
<feature type="compositionally biased region" description="Pro residues" evidence="1">
    <location>
        <begin position="111"/>
        <end position="138"/>
    </location>
</feature>
<sequence>MSPIAPSRATSAPRPFFKLGNPNVKSTIRVETRLKTAGPGGALGKRSNAPSRPPLKPAPARVGKKTRVGQAGRKKSSNLPRNKSGRARKGPKILANHGDRAGFMPVAQMAAPPPPPPGRPFLPSPSLSPPPSLFPPPASSQEHRPPAPSTAGTVIRKRKAPPTMLLPMRRPKPYSR</sequence>
<accession>A0A9P5EK78</accession>
<keyword evidence="3" id="KW-1185">Reference proteome</keyword>
<feature type="region of interest" description="Disordered" evidence="1">
    <location>
        <begin position="1"/>
        <end position="176"/>
    </location>
</feature>
<evidence type="ECO:0000313" key="3">
    <source>
        <dbReference type="Proteomes" id="UP000711996"/>
    </source>
</evidence>